<dbReference type="AlphaFoldDB" id="A0AAD5YCM5"/>
<accession>A0AAD5YCM5</accession>
<proteinExistence type="predicted"/>
<comment type="caution">
    <text evidence="3">The sequence shown here is derived from an EMBL/GenBank/DDBJ whole genome shotgun (WGS) entry which is preliminary data.</text>
</comment>
<keyword evidence="4" id="KW-1185">Reference proteome</keyword>
<feature type="coiled-coil region" evidence="1">
    <location>
        <begin position="212"/>
        <end position="239"/>
    </location>
</feature>
<evidence type="ECO:0000256" key="1">
    <source>
        <dbReference type="SAM" id="Coils"/>
    </source>
</evidence>
<dbReference type="Proteomes" id="UP001212997">
    <property type="component" value="Unassembled WGS sequence"/>
</dbReference>
<feature type="region of interest" description="Disordered" evidence="2">
    <location>
        <begin position="1"/>
        <end position="39"/>
    </location>
</feature>
<feature type="compositionally biased region" description="Low complexity" evidence="2">
    <location>
        <begin position="359"/>
        <end position="371"/>
    </location>
</feature>
<feature type="coiled-coil region" evidence="1">
    <location>
        <begin position="90"/>
        <end position="117"/>
    </location>
</feature>
<keyword evidence="1" id="KW-0175">Coiled coil</keyword>
<protein>
    <submittedName>
        <fullName evidence="3">Uncharacterized protein</fullName>
    </submittedName>
</protein>
<sequence length="473" mass="51847">MSTSTDNFSTTVEPSTTPRLPVSMSSEDQENLAATQSTQGGENLYSLAQEVQKLQKEKIALQKRLTDELGIATARDAQAENIFERVLAHVTDLEVQYKDLSDQLSAAREELKDRRSVHLSYSIPVCVSIALRNDGNATSAPLATPSFEHLKEDLDQLKLRNFRLHEEVSRAISTAANLRNRIETERENFACLTSIVEDLHRQWQESSAARRVKAYAEQIRVLQMKLQRVEMQLGQAETKIWSHKIARGEAETELWIKTAEVLKLKARLARLSSASGEPQDFLTPIIYEHDLDIRNAALAQIAKIIEEENTGEDLIAQIKAVIAGVREADAEDSVLVVETPRVNKENVDSQASPVSGKHSTGTGVSESVSSSRRPFGGFFGNVSSPRISSSVSDTISKKKSRVFSMSLTPKTKPTDNKSRRSSIPAFDSSSSSRVRVLPSARSCNFEPISTNGSDSISVLGVTGGGIPSTPALA</sequence>
<dbReference type="EMBL" id="JANAWD010000260">
    <property type="protein sequence ID" value="KAJ3482723.1"/>
    <property type="molecule type" value="Genomic_DNA"/>
</dbReference>
<feature type="coiled-coil region" evidence="1">
    <location>
        <begin position="147"/>
        <end position="188"/>
    </location>
</feature>
<feature type="region of interest" description="Disordered" evidence="2">
    <location>
        <begin position="402"/>
        <end position="431"/>
    </location>
</feature>
<organism evidence="3 4">
    <name type="scientific">Meripilus lineatus</name>
    <dbReference type="NCBI Taxonomy" id="2056292"/>
    <lineage>
        <taxon>Eukaryota</taxon>
        <taxon>Fungi</taxon>
        <taxon>Dikarya</taxon>
        <taxon>Basidiomycota</taxon>
        <taxon>Agaricomycotina</taxon>
        <taxon>Agaricomycetes</taxon>
        <taxon>Polyporales</taxon>
        <taxon>Meripilaceae</taxon>
        <taxon>Meripilus</taxon>
    </lineage>
</organism>
<name>A0AAD5YCM5_9APHY</name>
<evidence type="ECO:0000313" key="3">
    <source>
        <dbReference type="EMBL" id="KAJ3482723.1"/>
    </source>
</evidence>
<feature type="region of interest" description="Disordered" evidence="2">
    <location>
        <begin position="345"/>
        <end position="371"/>
    </location>
</feature>
<feature type="compositionally biased region" description="Low complexity" evidence="2">
    <location>
        <begin position="421"/>
        <end position="431"/>
    </location>
</feature>
<reference evidence="3" key="1">
    <citation type="submission" date="2022-07" db="EMBL/GenBank/DDBJ databases">
        <title>Genome Sequence of Physisporinus lineatus.</title>
        <authorList>
            <person name="Buettner E."/>
        </authorList>
    </citation>
    <scope>NUCLEOTIDE SEQUENCE</scope>
    <source>
        <strain evidence="3">VT162</strain>
    </source>
</reference>
<gene>
    <name evidence="3" type="ORF">NLI96_g6790</name>
</gene>
<evidence type="ECO:0000313" key="4">
    <source>
        <dbReference type="Proteomes" id="UP001212997"/>
    </source>
</evidence>
<evidence type="ECO:0000256" key="2">
    <source>
        <dbReference type="SAM" id="MobiDB-lite"/>
    </source>
</evidence>
<dbReference type="SUPFAM" id="SSF57997">
    <property type="entry name" value="Tropomyosin"/>
    <property type="match status" value="1"/>
</dbReference>